<feature type="compositionally biased region" description="Basic residues" evidence="7">
    <location>
        <begin position="319"/>
        <end position="331"/>
    </location>
</feature>
<dbReference type="SMART" id="SM00248">
    <property type="entry name" value="ANK"/>
    <property type="match status" value="3"/>
</dbReference>
<dbReference type="Gene3D" id="1.25.40.20">
    <property type="entry name" value="Ankyrin repeat-containing domain"/>
    <property type="match status" value="1"/>
</dbReference>
<dbReference type="InterPro" id="IPR002110">
    <property type="entry name" value="Ankyrin_rpt"/>
</dbReference>
<evidence type="ECO:0000313" key="9">
    <source>
        <dbReference type="Proteomes" id="UP000728032"/>
    </source>
</evidence>
<dbReference type="InterPro" id="IPR036770">
    <property type="entry name" value="Ankyrin_rpt-contain_sf"/>
</dbReference>
<dbReference type="Pfam" id="PF12796">
    <property type="entry name" value="Ank_2"/>
    <property type="match status" value="1"/>
</dbReference>
<feature type="region of interest" description="Disordered" evidence="7">
    <location>
        <begin position="409"/>
        <end position="434"/>
    </location>
</feature>
<dbReference type="AlphaFoldDB" id="A0A7R9LEV3"/>
<dbReference type="PRINTS" id="PR01415">
    <property type="entry name" value="ANKYRIN"/>
</dbReference>
<evidence type="ECO:0000256" key="5">
    <source>
        <dbReference type="ARBA" id="ARBA00023298"/>
    </source>
</evidence>
<dbReference type="EMBL" id="CAJPVJ010000607">
    <property type="protein sequence ID" value="CAG2162955.1"/>
    <property type="molecule type" value="Genomic_DNA"/>
</dbReference>
<dbReference type="GO" id="GO:0006887">
    <property type="term" value="P:exocytosis"/>
    <property type="evidence" value="ECO:0007669"/>
    <property type="project" value="UniProtKB-KW"/>
</dbReference>
<reference evidence="8" key="1">
    <citation type="submission" date="2020-11" db="EMBL/GenBank/DDBJ databases">
        <authorList>
            <person name="Tran Van P."/>
        </authorList>
    </citation>
    <scope>NUCLEOTIDE SEQUENCE</scope>
</reference>
<sequence length="727" mass="79607">MSADHTTNHTNYAIKSGQRVRRNPKGETALHVAAIKGDLTRVRQIIADNKYDIDITDFAGWSPIHEACNRGFVSIVEELLKAGSNVNARGYNNDTPLIDAAVNGHHLLVQLLLKYGADYTLTNNSNKTALQVTKSVRVYEEISSLIEEKMRKNGGYNKDNSSKSRSSSPNSSSPLKPTSPRLTLRFQTIKDPKQSTTITSTPITTSSTMSSTKSYSVSSASDKDKEVTNDSTSDRQTDNKTTGANGSPSDTVAASSDHNYTTVDSTQTSGSDESNRNRKRRKSNDGSVSSTSNASGGQSSRSGSTSSVGSSTQVTNNWHNKKHPHHHHLNHSNKSNNISNKDKKDKKLFGSSSDSEGIEGSECDKELNPKDTSLNPNTSVGSTETNAPKVPPLRIVLPANTSITTPSVSATTAASSGSHSSVSSSVTSSTAPSGAKFPYVVSSEESFQSEGECVSGAVGSQRITRSSQRVAQQQNRSTTSGDHHSDSEESGLHNTSQTDSQHPRKRKIRNNNTNENKSHSNNNNTNNSVNSNSNGDNDNDSSSSTSSLSHNPKDERHRYKLKVQHMIDRQKLILSAEQEILRVHGRAARAMVNQSIPFSVCSILKDEEIYNIFDNESEQNETISNHIKGEKVLVTGTSGGLSANRTRYNGRLFLSWLQDVADKWQKTKDVMLLRHKKESESMLAMQKLEWEWKLKEFGLCDLKTSPNIDDKHVPKVFVSEDFELFPV</sequence>
<evidence type="ECO:0000256" key="7">
    <source>
        <dbReference type="SAM" id="MobiDB-lite"/>
    </source>
</evidence>
<dbReference type="PROSITE" id="PS50088">
    <property type="entry name" value="ANK_REPEAT"/>
    <property type="match status" value="3"/>
</dbReference>
<dbReference type="GO" id="GO:0005654">
    <property type="term" value="C:nucleoplasm"/>
    <property type="evidence" value="ECO:0007669"/>
    <property type="project" value="TreeGrafter"/>
</dbReference>
<gene>
    <name evidence="8" type="ORF">ONB1V03_LOCUS2539</name>
</gene>
<evidence type="ECO:0000256" key="4">
    <source>
        <dbReference type="ARBA" id="ARBA00023028"/>
    </source>
</evidence>
<comment type="subcellular location">
    <subcellularLocation>
        <location evidence="1">Target cell membrane</location>
    </subcellularLocation>
</comment>
<dbReference type="GO" id="GO:0044218">
    <property type="term" value="C:other organism cell membrane"/>
    <property type="evidence" value="ECO:0007669"/>
    <property type="project" value="UniProtKB-KW"/>
</dbReference>
<dbReference type="OrthoDB" id="5806726at2759"/>
<dbReference type="SUPFAM" id="SSF48403">
    <property type="entry name" value="Ankyrin repeat"/>
    <property type="match status" value="1"/>
</dbReference>
<feature type="repeat" description="ANK" evidence="6">
    <location>
        <begin position="59"/>
        <end position="91"/>
    </location>
</feature>
<feature type="compositionally biased region" description="Low complexity" evidence="7">
    <location>
        <begin position="157"/>
        <end position="180"/>
    </location>
</feature>
<dbReference type="EMBL" id="OC915432">
    <property type="protein sequence ID" value="CAD7640418.1"/>
    <property type="molecule type" value="Genomic_DNA"/>
</dbReference>
<evidence type="ECO:0000256" key="6">
    <source>
        <dbReference type="PROSITE-ProRule" id="PRU00023"/>
    </source>
</evidence>
<dbReference type="PANTHER" id="PTHR24149">
    <property type="entry name" value="ANKYRIN REPEAT DOMAIN-CONTAINING PROTEIN 12"/>
    <property type="match status" value="1"/>
</dbReference>
<feature type="compositionally biased region" description="Polar residues" evidence="7">
    <location>
        <begin position="461"/>
        <end position="480"/>
    </location>
</feature>
<evidence type="ECO:0000256" key="1">
    <source>
        <dbReference type="ARBA" id="ARBA00004175"/>
    </source>
</evidence>
<dbReference type="GO" id="GO:0044231">
    <property type="term" value="C:host cell presynaptic membrane"/>
    <property type="evidence" value="ECO:0007669"/>
    <property type="project" value="UniProtKB-KW"/>
</dbReference>
<dbReference type="PANTHER" id="PTHR24149:SF14">
    <property type="entry name" value="ANKYRIN REPEAT DOMAIN 12"/>
    <property type="match status" value="1"/>
</dbReference>
<evidence type="ECO:0000256" key="3">
    <source>
        <dbReference type="ARBA" id="ARBA00022537"/>
    </source>
</evidence>
<keyword evidence="9" id="KW-1185">Reference proteome</keyword>
<keyword evidence="3" id="KW-1052">Target cell membrane</keyword>
<keyword evidence="4" id="KW-0638">Presynaptic neurotoxin</keyword>
<proteinExistence type="predicted"/>
<keyword evidence="5" id="KW-0472">Membrane</keyword>
<name>A0A7R9LEV3_9ACAR</name>
<feature type="compositionally biased region" description="Low complexity" evidence="7">
    <location>
        <begin position="510"/>
        <end position="550"/>
    </location>
</feature>
<keyword evidence="4" id="KW-0528">Neurotoxin</keyword>
<organism evidence="8">
    <name type="scientific">Oppiella nova</name>
    <dbReference type="NCBI Taxonomy" id="334625"/>
    <lineage>
        <taxon>Eukaryota</taxon>
        <taxon>Metazoa</taxon>
        <taxon>Ecdysozoa</taxon>
        <taxon>Arthropoda</taxon>
        <taxon>Chelicerata</taxon>
        <taxon>Arachnida</taxon>
        <taxon>Acari</taxon>
        <taxon>Acariformes</taxon>
        <taxon>Sarcoptiformes</taxon>
        <taxon>Oribatida</taxon>
        <taxon>Brachypylina</taxon>
        <taxon>Oppioidea</taxon>
        <taxon>Oppiidae</taxon>
        <taxon>Oppiella</taxon>
    </lineage>
</organism>
<evidence type="ECO:0000313" key="8">
    <source>
        <dbReference type="EMBL" id="CAD7640418.1"/>
    </source>
</evidence>
<keyword evidence="5" id="KW-1053">Target membrane</keyword>
<dbReference type="PROSITE" id="PS50297">
    <property type="entry name" value="ANK_REP_REGION"/>
    <property type="match status" value="3"/>
</dbReference>
<keyword evidence="2" id="KW-0268">Exocytosis</keyword>
<dbReference type="InterPro" id="IPR053210">
    <property type="entry name" value="ANKRD12"/>
</dbReference>
<evidence type="ECO:0008006" key="10">
    <source>
        <dbReference type="Google" id="ProtNLM"/>
    </source>
</evidence>
<feature type="region of interest" description="Disordered" evidence="7">
    <location>
        <begin position="150"/>
        <end position="393"/>
    </location>
</feature>
<feature type="compositionally biased region" description="Polar residues" evidence="7">
    <location>
        <begin position="370"/>
        <end position="386"/>
    </location>
</feature>
<feature type="region of interest" description="Disordered" evidence="7">
    <location>
        <begin position="458"/>
        <end position="554"/>
    </location>
</feature>
<keyword evidence="6" id="KW-0040">ANK repeat</keyword>
<feature type="repeat" description="ANK" evidence="6">
    <location>
        <begin position="92"/>
        <end position="124"/>
    </location>
</feature>
<protein>
    <recommendedName>
        <fullName evidence="10">Ankyrin repeat domain-containing protein 12</fullName>
    </recommendedName>
</protein>
<evidence type="ECO:0000256" key="2">
    <source>
        <dbReference type="ARBA" id="ARBA00022483"/>
    </source>
</evidence>
<feature type="compositionally biased region" description="Low complexity" evidence="7">
    <location>
        <begin position="195"/>
        <end position="220"/>
    </location>
</feature>
<feature type="repeat" description="ANK" evidence="6">
    <location>
        <begin position="25"/>
        <end position="58"/>
    </location>
</feature>
<feature type="compositionally biased region" description="Polar residues" evidence="7">
    <location>
        <begin position="239"/>
        <end position="272"/>
    </location>
</feature>
<feature type="compositionally biased region" description="Basic and acidic residues" evidence="7">
    <location>
        <begin position="481"/>
        <end position="491"/>
    </location>
</feature>
<dbReference type="Proteomes" id="UP000728032">
    <property type="component" value="Unassembled WGS sequence"/>
</dbReference>
<keyword evidence="4" id="KW-0800">Toxin</keyword>
<accession>A0A7R9LEV3</accession>
<feature type="compositionally biased region" description="Low complexity" evidence="7">
    <location>
        <begin position="285"/>
        <end position="318"/>
    </location>
</feature>
<feature type="compositionally biased region" description="Basic and acidic residues" evidence="7">
    <location>
        <begin position="221"/>
        <end position="238"/>
    </location>
</feature>